<dbReference type="Pfam" id="PF02776">
    <property type="entry name" value="TPP_enzyme_N"/>
    <property type="match status" value="1"/>
</dbReference>
<comment type="caution">
    <text evidence="8">The sequence shown here is derived from an EMBL/GenBank/DDBJ whole genome shotgun (WGS) entry which is preliminary data.</text>
</comment>
<reference evidence="8 9" key="2">
    <citation type="submission" date="2018-12" db="EMBL/GenBank/DDBJ databases">
        <title>Rhizobacter gummiphilus sp. nov., a rubber-degrading bacterium isolated from the soil of a botanical garden in Japan.</title>
        <authorList>
            <person name="Shunsuke S.S."/>
        </authorList>
    </citation>
    <scope>NUCLEOTIDE SEQUENCE [LARGE SCALE GENOMIC DNA]</scope>
    <source>
        <strain evidence="8 9">S-16</strain>
    </source>
</reference>
<evidence type="ECO:0000256" key="3">
    <source>
        <dbReference type="RuleBase" id="RU362132"/>
    </source>
</evidence>
<dbReference type="RefSeq" id="WP_124540355.1">
    <property type="nucleotide sequence ID" value="NZ_QUSW01000002.1"/>
</dbReference>
<dbReference type="Gene3D" id="3.40.50.970">
    <property type="match status" value="2"/>
</dbReference>
<dbReference type="GO" id="GO:0000287">
    <property type="term" value="F:magnesium ion binding"/>
    <property type="evidence" value="ECO:0007669"/>
    <property type="project" value="InterPro"/>
</dbReference>
<dbReference type="InterPro" id="IPR000399">
    <property type="entry name" value="TPP-bd_CS"/>
</dbReference>
<evidence type="ECO:0000313" key="8">
    <source>
        <dbReference type="EMBL" id="RQP24820.1"/>
    </source>
</evidence>
<reference evidence="8 9" key="1">
    <citation type="submission" date="2018-08" db="EMBL/GenBank/DDBJ databases">
        <authorList>
            <person name="Khan S.A."/>
            <person name="Jeon C.O."/>
            <person name="Chun B.H."/>
            <person name="Jeong S.E."/>
        </authorList>
    </citation>
    <scope>NUCLEOTIDE SEQUENCE [LARGE SCALE GENOMIC DNA]</scope>
    <source>
        <strain evidence="8 9">S-16</strain>
    </source>
</reference>
<dbReference type="Gene3D" id="3.40.50.1220">
    <property type="entry name" value="TPP-binding domain"/>
    <property type="match status" value="1"/>
</dbReference>
<dbReference type="FunFam" id="3.40.50.970:FF:000007">
    <property type="entry name" value="Acetolactate synthase"/>
    <property type="match status" value="1"/>
</dbReference>
<organism evidence="8 9">
    <name type="scientific">Piscinibacter terrae</name>
    <dbReference type="NCBI Taxonomy" id="2496871"/>
    <lineage>
        <taxon>Bacteria</taxon>
        <taxon>Pseudomonadati</taxon>
        <taxon>Pseudomonadota</taxon>
        <taxon>Betaproteobacteria</taxon>
        <taxon>Burkholderiales</taxon>
        <taxon>Sphaerotilaceae</taxon>
        <taxon>Piscinibacter</taxon>
    </lineage>
</organism>
<keyword evidence="9" id="KW-1185">Reference proteome</keyword>
<dbReference type="Proteomes" id="UP000267464">
    <property type="component" value="Unassembled WGS sequence"/>
</dbReference>
<protein>
    <submittedName>
        <fullName evidence="8">Thiamine pyrophosphate-binding protein</fullName>
    </submittedName>
</protein>
<dbReference type="InterPro" id="IPR029035">
    <property type="entry name" value="DHS-like_NAD/FAD-binding_dom"/>
</dbReference>
<dbReference type="InterPro" id="IPR011766">
    <property type="entry name" value="TPP_enzyme_TPP-bd"/>
</dbReference>
<comment type="similarity">
    <text evidence="1 3">Belongs to the TPP enzyme family.</text>
</comment>
<dbReference type="GO" id="GO:0030976">
    <property type="term" value="F:thiamine pyrophosphate binding"/>
    <property type="evidence" value="ECO:0007669"/>
    <property type="project" value="InterPro"/>
</dbReference>
<keyword evidence="2 3" id="KW-0786">Thiamine pyrophosphate</keyword>
<evidence type="ECO:0000256" key="1">
    <source>
        <dbReference type="ARBA" id="ARBA00007812"/>
    </source>
</evidence>
<dbReference type="PANTHER" id="PTHR18968:SF167">
    <property type="entry name" value="ACETOLACTATE SYNTHASE LARGE SUBUNIT ILVB2-RELATED"/>
    <property type="match status" value="1"/>
</dbReference>
<evidence type="ECO:0000259" key="7">
    <source>
        <dbReference type="Pfam" id="PF02776"/>
    </source>
</evidence>
<dbReference type="InterPro" id="IPR012000">
    <property type="entry name" value="Thiamin_PyroP_enz_cen_dom"/>
</dbReference>
<dbReference type="GO" id="GO:0050660">
    <property type="term" value="F:flavin adenine dinucleotide binding"/>
    <property type="evidence" value="ECO:0007669"/>
    <property type="project" value="TreeGrafter"/>
</dbReference>
<accession>A0A3N7HRE7</accession>
<dbReference type="CDD" id="cd00568">
    <property type="entry name" value="TPP_enzymes"/>
    <property type="match status" value="1"/>
</dbReference>
<dbReference type="OrthoDB" id="2254214at2"/>
<evidence type="ECO:0000313" key="9">
    <source>
        <dbReference type="Proteomes" id="UP000267464"/>
    </source>
</evidence>
<dbReference type="Pfam" id="PF02775">
    <property type="entry name" value="TPP_enzyme_C"/>
    <property type="match status" value="1"/>
</dbReference>
<dbReference type="GO" id="GO:0003984">
    <property type="term" value="F:acetolactate synthase activity"/>
    <property type="evidence" value="ECO:0007669"/>
    <property type="project" value="TreeGrafter"/>
</dbReference>
<proteinExistence type="inferred from homology"/>
<gene>
    <name evidence="8" type="ORF">DZC73_08040</name>
</gene>
<dbReference type="GO" id="GO:0009099">
    <property type="term" value="P:L-valine biosynthetic process"/>
    <property type="evidence" value="ECO:0007669"/>
    <property type="project" value="TreeGrafter"/>
</dbReference>
<dbReference type="SUPFAM" id="SSF52518">
    <property type="entry name" value="Thiamin diphosphate-binding fold (THDP-binding)"/>
    <property type="match status" value="2"/>
</dbReference>
<dbReference type="Pfam" id="PF00205">
    <property type="entry name" value="TPP_enzyme_M"/>
    <property type="match status" value="1"/>
</dbReference>
<evidence type="ECO:0000259" key="6">
    <source>
        <dbReference type="Pfam" id="PF02775"/>
    </source>
</evidence>
<dbReference type="AlphaFoldDB" id="A0A3N7HRE7"/>
<evidence type="ECO:0000256" key="4">
    <source>
        <dbReference type="SAM" id="MobiDB-lite"/>
    </source>
</evidence>
<dbReference type="GO" id="GO:0009097">
    <property type="term" value="P:isoleucine biosynthetic process"/>
    <property type="evidence" value="ECO:0007669"/>
    <property type="project" value="TreeGrafter"/>
</dbReference>
<evidence type="ECO:0000256" key="2">
    <source>
        <dbReference type="ARBA" id="ARBA00023052"/>
    </source>
</evidence>
<dbReference type="PANTHER" id="PTHR18968">
    <property type="entry name" value="THIAMINE PYROPHOSPHATE ENZYMES"/>
    <property type="match status" value="1"/>
</dbReference>
<evidence type="ECO:0000259" key="5">
    <source>
        <dbReference type="Pfam" id="PF00205"/>
    </source>
</evidence>
<dbReference type="SUPFAM" id="SSF52467">
    <property type="entry name" value="DHS-like NAD/FAD-binding domain"/>
    <property type="match status" value="1"/>
</dbReference>
<feature type="domain" description="Thiamine pyrophosphate enzyme central" evidence="5">
    <location>
        <begin position="229"/>
        <end position="361"/>
    </location>
</feature>
<sequence>MNSAVARAGIERRGRSDVAEQPQQAPNIEAAELIVAYLEKIGVQHVFGVPGGAIEPIYNALARSERRGGVRAVVARHEAGAAFMADGYARETGRMGVVIATSGPGATNLITGVASAYANSVPMLVITGQPPIHAFGKNALQDSSCTGINTVGMFRHCTRYNSLVSHADQLEIKLIGALMQASQTPRGPAHLSIPVDILRASVKAPAAQTDYTSILRARPSLVDLHTVRELQTELERARAPVFLIGNGCGEAIELILKLVEATNALFITTPDGKGFINSRHRSYRGVFGFGGHDSADALLSSKPDLVVAFGTGFGEFNSQGWSGHLLSSRLVHVDSCEENLMRTPMARLHVRGRIMSICAQLLEQLRPAPQTNVVELPDAGGEHGCNPHVTLDGPEQYESDATPIKPQRLMHELSRRFPPSTRFLADAGNSMTWAVHYLQPRNRRTARSADKLLDQRKDGRSGNASWLRVTMDFASMGWAIGAAVGVARGNPKCPVVCITGDGSYLMSGQEITVAQAEGLCVIFVVLNDSAYGMVMHGQRMAGAEQIGYELPQVDYRLMALAMGIPGHVIDSPADLDAIDFDEMLSRKGPTMLDVRIDREEIPPMFQRLKSLGSVK</sequence>
<feature type="region of interest" description="Disordered" evidence="4">
    <location>
        <begin position="1"/>
        <end position="23"/>
    </location>
</feature>
<dbReference type="InterPro" id="IPR012001">
    <property type="entry name" value="Thiamin_PyroP_enz_TPP-bd_dom"/>
</dbReference>
<feature type="compositionally biased region" description="Basic and acidic residues" evidence="4">
    <location>
        <begin position="9"/>
        <end position="18"/>
    </location>
</feature>
<dbReference type="CDD" id="cd07035">
    <property type="entry name" value="TPP_PYR_POX_like"/>
    <property type="match status" value="1"/>
</dbReference>
<dbReference type="GO" id="GO:0005948">
    <property type="term" value="C:acetolactate synthase complex"/>
    <property type="evidence" value="ECO:0007669"/>
    <property type="project" value="TreeGrafter"/>
</dbReference>
<dbReference type="InterPro" id="IPR029061">
    <property type="entry name" value="THDP-binding"/>
</dbReference>
<feature type="domain" description="Thiamine pyrophosphate enzyme N-terminal TPP-binding" evidence="7">
    <location>
        <begin position="29"/>
        <end position="142"/>
    </location>
</feature>
<dbReference type="EMBL" id="QUSW01000002">
    <property type="protein sequence ID" value="RQP24820.1"/>
    <property type="molecule type" value="Genomic_DNA"/>
</dbReference>
<dbReference type="InterPro" id="IPR045229">
    <property type="entry name" value="TPP_enz"/>
</dbReference>
<dbReference type="PROSITE" id="PS00187">
    <property type="entry name" value="TPP_ENZYMES"/>
    <property type="match status" value="1"/>
</dbReference>
<feature type="domain" description="Thiamine pyrophosphate enzyme TPP-binding" evidence="6">
    <location>
        <begin position="466"/>
        <end position="594"/>
    </location>
</feature>
<name>A0A3N7HRE7_9BURK</name>